<sequence length="74" mass="8097">MPFFSRNIELTHFKNSVTRSTEGIYSAGSPPPQQIQAHALIRGIHQQKDVAQALRPASIDIALTADVVSADQRV</sequence>
<evidence type="ECO:0000313" key="2">
    <source>
        <dbReference type="EMBL" id="CAF4556885.1"/>
    </source>
</evidence>
<protein>
    <submittedName>
        <fullName evidence="1">Uncharacterized protein</fullName>
    </submittedName>
</protein>
<comment type="caution">
    <text evidence="1">The sequence shown here is derived from an EMBL/GenBank/DDBJ whole genome shotgun (WGS) entry which is preliminary data.</text>
</comment>
<organism evidence="1 3">
    <name type="scientific">Didymodactylos carnosus</name>
    <dbReference type="NCBI Taxonomy" id="1234261"/>
    <lineage>
        <taxon>Eukaryota</taxon>
        <taxon>Metazoa</taxon>
        <taxon>Spiralia</taxon>
        <taxon>Gnathifera</taxon>
        <taxon>Rotifera</taxon>
        <taxon>Eurotatoria</taxon>
        <taxon>Bdelloidea</taxon>
        <taxon>Philodinida</taxon>
        <taxon>Philodinidae</taxon>
        <taxon>Didymodactylos</taxon>
    </lineage>
</organism>
<dbReference type="Proteomes" id="UP000681722">
    <property type="component" value="Unassembled WGS sequence"/>
</dbReference>
<keyword evidence="3" id="KW-1185">Reference proteome</keyword>
<reference evidence="1" key="1">
    <citation type="submission" date="2021-02" db="EMBL/GenBank/DDBJ databases">
        <authorList>
            <person name="Nowell W R."/>
        </authorList>
    </citation>
    <scope>NUCLEOTIDE SEQUENCE</scope>
</reference>
<feature type="non-terminal residue" evidence="1">
    <location>
        <position position="1"/>
    </location>
</feature>
<dbReference type="Proteomes" id="UP000663829">
    <property type="component" value="Unassembled WGS sequence"/>
</dbReference>
<proteinExistence type="predicted"/>
<name>A0A816DYB8_9BILA</name>
<evidence type="ECO:0000313" key="1">
    <source>
        <dbReference type="EMBL" id="CAF1642727.1"/>
    </source>
</evidence>
<dbReference type="EMBL" id="CAJNOQ010047974">
    <property type="protein sequence ID" value="CAF1642727.1"/>
    <property type="molecule type" value="Genomic_DNA"/>
</dbReference>
<dbReference type="EMBL" id="CAJOBC010117101">
    <property type="protein sequence ID" value="CAF4556885.1"/>
    <property type="molecule type" value="Genomic_DNA"/>
</dbReference>
<accession>A0A816DYB8</accession>
<evidence type="ECO:0000313" key="3">
    <source>
        <dbReference type="Proteomes" id="UP000663829"/>
    </source>
</evidence>
<gene>
    <name evidence="1" type="ORF">GPM918_LOCUS45037</name>
    <name evidence="2" type="ORF">SRO942_LOCUS47218</name>
</gene>
<dbReference type="AlphaFoldDB" id="A0A816DYB8"/>